<feature type="repeat" description="Cell wall-binding" evidence="2">
    <location>
        <begin position="47"/>
        <end position="66"/>
    </location>
</feature>
<feature type="compositionally biased region" description="Polar residues" evidence="3">
    <location>
        <begin position="129"/>
        <end position="154"/>
    </location>
</feature>
<keyword evidence="1" id="KW-0677">Repeat</keyword>
<dbReference type="InterPro" id="IPR018337">
    <property type="entry name" value="Cell_wall/Cho-bd_repeat"/>
</dbReference>
<gene>
    <name evidence="5" type="primary">lytA_1</name>
    <name evidence="5" type="ORF">CLOSAC_01090</name>
</gene>
<dbReference type="PANTHER" id="PTHR32256">
    <property type="match status" value="1"/>
</dbReference>
<dbReference type="RefSeq" id="WP_077863620.1">
    <property type="nucleotide sequence ID" value="NZ_LZYZ01000001.1"/>
</dbReference>
<protein>
    <submittedName>
        <fullName evidence="5">Autolysin</fullName>
        <ecNumber evidence="5">3.5.1.28</ecNumber>
    </submittedName>
</protein>
<dbReference type="AlphaFoldDB" id="A0A1S8NHF1"/>
<organism evidence="5 6">
    <name type="scientific">Clostridium saccharobutylicum</name>
    <dbReference type="NCBI Taxonomy" id="169679"/>
    <lineage>
        <taxon>Bacteria</taxon>
        <taxon>Bacillati</taxon>
        <taxon>Bacillota</taxon>
        <taxon>Clostridia</taxon>
        <taxon>Eubacteriales</taxon>
        <taxon>Clostridiaceae</taxon>
        <taxon>Clostridium</taxon>
    </lineage>
</organism>
<dbReference type="InterPro" id="IPR053369">
    <property type="entry name" value="SrfA-induced_signal"/>
</dbReference>
<dbReference type="InterPro" id="IPR032485">
    <property type="entry name" value="LRP1-like_beta_prop"/>
</dbReference>
<accession>A0A1S8NHF1</accession>
<comment type="caution">
    <text evidence="5">The sequence shown here is derived from an EMBL/GenBank/DDBJ whole genome shotgun (WGS) entry which is preliminary data.</text>
</comment>
<proteinExistence type="predicted"/>
<dbReference type="SUPFAM" id="SSF69360">
    <property type="entry name" value="Cell wall binding repeat"/>
    <property type="match status" value="1"/>
</dbReference>
<sequence length="459" mass="51802">MKRVKLLKFIEISLAVYSILILNPIGANAEWKQDNTGWWNTEGDSWSVGWKEIDGKWYYFDNNGYMKTGWMQDGDKWYYLDNDGAMVKDTTIDSYILGSDGVWIQNAQNSSEQSTSSQNNSSNIASEAKNTSDVTGTSNKLTNSEGQDTKSSNNIDDETEVSNRKSIVKDGNYLYESGDISKVSLNGTNKTCIGQSYGDIIGVADGWIYYVDGHIGYPSSRGIYKIKDNEKIKLTSDDYIVDAVIYKGSIYYSLGPEVGENNVVKGGLYKVDIDGKNKVQLSDQLVENINIYKDCIYYSGISDVTTDNTSSTDNPGIFKMNTDGTNRTKIYDHYASFLKLSGDNIYFSSFDYDYKLYKISLDGTNEKKLNDDISWDIQVDGNWIYYSNDPYDGDTSMPVPLDETRGNIYKITIDGTDRTKLNSEASRLSEVSDGWIYYNNWSDKYYKMKLDGSNKAVVE</sequence>
<dbReference type="PANTHER" id="PTHR32256:SF17">
    <property type="entry name" value="EGF-LIKE DOMAIN-CONTAINING PROTEIN"/>
    <property type="match status" value="1"/>
</dbReference>
<evidence type="ECO:0000313" key="6">
    <source>
        <dbReference type="Proteomes" id="UP000191154"/>
    </source>
</evidence>
<name>A0A1S8NHF1_CLOSA</name>
<dbReference type="EC" id="3.5.1.28" evidence="5"/>
<reference evidence="5 6" key="1">
    <citation type="submission" date="2016-05" db="EMBL/GenBank/DDBJ databases">
        <title>Microbial solvent formation.</title>
        <authorList>
            <person name="Poehlein A."/>
            <person name="Montoya Solano J.D."/>
            <person name="Flitsch S."/>
            <person name="Krabben P."/>
            <person name="Duerre P."/>
            <person name="Daniel R."/>
        </authorList>
    </citation>
    <scope>NUCLEOTIDE SEQUENCE [LARGE SCALE GENOMIC DNA]</scope>
    <source>
        <strain evidence="5 6">L1-8</strain>
    </source>
</reference>
<evidence type="ECO:0000256" key="2">
    <source>
        <dbReference type="PROSITE-ProRule" id="PRU00591"/>
    </source>
</evidence>
<feature type="region of interest" description="Disordered" evidence="3">
    <location>
        <begin position="108"/>
        <end position="162"/>
    </location>
</feature>
<evidence type="ECO:0000259" key="4">
    <source>
        <dbReference type="Pfam" id="PF16472"/>
    </source>
</evidence>
<evidence type="ECO:0000313" key="5">
    <source>
        <dbReference type="EMBL" id="OOM15838.1"/>
    </source>
</evidence>
<dbReference type="Gene3D" id="2.10.270.20">
    <property type="match status" value="1"/>
</dbReference>
<evidence type="ECO:0000256" key="3">
    <source>
        <dbReference type="SAM" id="MobiDB-lite"/>
    </source>
</evidence>
<dbReference type="GO" id="GO:0008745">
    <property type="term" value="F:N-acetylmuramoyl-L-alanine amidase activity"/>
    <property type="evidence" value="ECO:0007669"/>
    <property type="project" value="UniProtKB-EC"/>
</dbReference>
<feature type="domain" description="Prolow-density lipoprotein receptor-related protein 1-like beta-propeller" evidence="4">
    <location>
        <begin position="163"/>
        <end position="389"/>
    </location>
</feature>
<dbReference type="EMBL" id="LZYZ01000001">
    <property type="protein sequence ID" value="OOM15838.1"/>
    <property type="molecule type" value="Genomic_DNA"/>
</dbReference>
<dbReference type="PROSITE" id="PS51170">
    <property type="entry name" value="CW"/>
    <property type="match status" value="2"/>
</dbReference>
<dbReference type="Pfam" id="PF19127">
    <property type="entry name" value="Choline_bind_3"/>
    <property type="match status" value="1"/>
</dbReference>
<evidence type="ECO:0000256" key="1">
    <source>
        <dbReference type="ARBA" id="ARBA00022737"/>
    </source>
</evidence>
<dbReference type="Pfam" id="PF16472">
    <property type="entry name" value="DUF5050"/>
    <property type="match status" value="1"/>
</dbReference>
<feature type="repeat" description="Cell wall-binding" evidence="2">
    <location>
        <begin position="67"/>
        <end position="86"/>
    </location>
</feature>
<dbReference type="Proteomes" id="UP000191154">
    <property type="component" value="Unassembled WGS sequence"/>
</dbReference>
<feature type="compositionally biased region" description="Low complexity" evidence="3">
    <location>
        <begin position="108"/>
        <end position="128"/>
    </location>
</feature>
<dbReference type="SUPFAM" id="SSF69304">
    <property type="entry name" value="Tricorn protease N-terminal domain"/>
    <property type="match status" value="1"/>
</dbReference>
<keyword evidence="5" id="KW-0378">Hydrolase</keyword>